<keyword evidence="1" id="KW-0479">Metal-binding</keyword>
<evidence type="ECO:0000313" key="5">
    <source>
        <dbReference type="Proteomes" id="UP000509667"/>
    </source>
</evidence>
<dbReference type="EMBL" id="CP058910">
    <property type="protein sequence ID" value="QLH79827.1"/>
    <property type="molecule type" value="Genomic_DNA"/>
</dbReference>
<evidence type="ECO:0000256" key="2">
    <source>
        <dbReference type="SAM" id="MobiDB-lite"/>
    </source>
</evidence>
<feature type="domain" description="SWIM-type" evidence="3">
    <location>
        <begin position="46"/>
        <end position="81"/>
    </location>
</feature>
<dbReference type="InterPro" id="IPR007527">
    <property type="entry name" value="Znf_SWIM"/>
</dbReference>
<dbReference type="PROSITE" id="PS50966">
    <property type="entry name" value="ZF_SWIM"/>
    <property type="match status" value="1"/>
</dbReference>
<name>A0A7D5SSP7_9EURY</name>
<feature type="region of interest" description="Disordered" evidence="2">
    <location>
        <begin position="93"/>
        <end position="126"/>
    </location>
</feature>
<gene>
    <name evidence="4" type="ORF">HZS55_22130</name>
</gene>
<dbReference type="OrthoDB" id="189856at2157"/>
<dbReference type="GO" id="GO:0008270">
    <property type="term" value="F:zinc ion binding"/>
    <property type="evidence" value="ECO:0007669"/>
    <property type="project" value="UniProtKB-KW"/>
</dbReference>
<keyword evidence="5" id="KW-1185">Reference proteome</keyword>
<proteinExistence type="predicted"/>
<evidence type="ECO:0000259" key="3">
    <source>
        <dbReference type="PROSITE" id="PS50966"/>
    </source>
</evidence>
<dbReference type="RefSeq" id="WP_179909691.1">
    <property type="nucleotide sequence ID" value="NZ_CP058910.1"/>
</dbReference>
<evidence type="ECO:0000313" key="4">
    <source>
        <dbReference type="EMBL" id="QLH79827.1"/>
    </source>
</evidence>
<dbReference type="KEGG" id="hrr:HZS55_22130"/>
<sequence length="149" mass="15921">MHPLERLAFPTRVVKRAQYEAFEFSLVDDGVLVRNESHADPSDHEYLVTVADGLPTACTCPADDHYEGACKHRVAVAIRRPLLAAATAAADAQSVAADGGRVPSSVADTPDSPSAQDEPAAPTDETCADCIGEFPCWECVRTGRKELPD</sequence>
<dbReference type="Proteomes" id="UP000509667">
    <property type="component" value="Chromosome"/>
</dbReference>
<dbReference type="GeneID" id="56080623"/>
<organism evidence="4 5">
    <name type="scientific">Halosimplex rubrum</name>
    <dbReference type="NCBI Taxonomy" id="869889"/>
    <lineage>
        <taxon>Archaea</taxon>
        <taxon>Methanobacteriati</taxon>
        <taxon>Methanobacteriota</taxon>
        <taxon>Stenosarchaea group</taxon>
        <taxon>Halobacteria</taxon>
        <taxon>Halobacteriales</taxon>
        <taxon>Haloarculaceae</taxon>
        <taxon>Halosimplex</taxon>
    </lineage>
</organism>
<accession>A0A7D5SSP7</accession>
<dbReference type="AlphaFoldDB" id="A0A7D5SSP7"/>
<evidence type="ECO:0000256" key="1">
    <source>
        <dbReference type="PROSITE-ProRule" id="PRU00325"/>
    </source>
</evidence>
<keyword evidence="1" id="KW-0862">Zinc</keyword>
<keyword evidence="1" id="KW-0863">Zinc-finger</keyword>
<protein>
    <submittedName>
        <fullName evidence="4">SWIM zinc finger family protein</fullName>
    </submittedName>
</protein>
<dbReference type="Pfam" id="PF04434">
    <property type="entry name" value="SWIM"/>
    <property type="match status" value="1"/>
</dbReference>
<reference evidence="4 5" key="1">
    <citation type="submission" date="2020-07" db="EMBL/GenBank/DDBJ databases">
        <title>Halosimplex pelagicum sp. nov. and Halosimplex rubrum sp. nov., isolated from salted brown alga Laminaria, and emended description of the genus Halosimplex.</title>
        <authorList>
            <person name="Cui H."/>
        </authorList>
    </citation>
    <scope>NUCLEOTIDE SEQUENCE [LARGE SCALE GENOMIC DNA]</scope>
    <source>
        <strain evidence="4 5">R27</strain>
    </source>
</reference>